<keyword evidence="1" id="KW-0472">Membrane</keyword>
<keyword evidence="1" id="KW-1133">Transmembrane helix</keyword>
<accession>A0AAV4SB04</accession>
<evidence type="ECO:0000313" key="2">
    <source>
        <dbReference type="EMBL" id="GIY30494.1"/>
    </source>
</evidence>
<gene>
    <name evidence="2" type="ORF">CEXT_664761</name>
</gene>
<evidence type="ECO:0000313" key="3">
    <source>
        <dbReference type="Proteomes" id="UP001054945"/>
    </source>
</evidence>
<dbReference type="EMBL" id="BPLR01009238">
    <property type="protein sequence ID" value="GIY30494.1"/>
    <property type="molecule type" value="Genomic_DNA"/>
</dbReference>
<protein>
    <submittedName>
        <fullName evidence="2">Uncharacterized protein</fullName>
    </submittedName>
</protein>
<sequence length="79" mass="8644">MELLCRRGVILPFELPLLTATGQLLWFTLVVVNFILNIAVTGEAMHSGVGEAWSSVCNIPSPRLNKYGLDMLSTVGKLK</sequence>
<name>A0AAV4SB04_CAEEX</name>
<keyword evidence="3" id="KW-1185">Reference proteome</keyword>
<organism evidence="2 3">
    <name type="scientific">Caerostris extrusa</name>
    <name type="common">Bark spider</name>
    <name type="synonym">Caerostris bankana</name>
    <dbReference type="NCBI Taxonomy" id="172846"/>
    <lineage>
        <taxon>Eukaryota</taxon>
        <taxon>Metazoa</taxon>
        <taxon>Ecdysozoa</taxon>
        <taxon>Arthropoda</taxon>
        <taxon>Chelicerata</taxon>
        <taxon>Arachnida</taxon>
        <taxon>Araneae</taxon>
        <taxon>Araneomorphae</taxon>
        <taxon>Entelegynae</taxon>
        <taxon>Araneoidea</taxon>
        <taxon>Araneidae</taxon>
        <taxon>Caerostris</taxon>
    </lineage>
</organism>
<keyword evidence="1" id="KW-0812">Transmembrane</keyword>
<comment type="caution">
    <text evidence="2">The sequence shown here is derived from an EMBL/GenBank/DDBJ whole genome shotgun (WGS) entry which is preliminary data.</text>
</comment>
<evidence type="ECO:0000256" key="1">
    <source>
        <dbReference type="SAM" id="Phobius"/>
    </source>
</evidence>
<feature type="transmembrane region" description="Helical" evidence="1">
    <location>
        <begin position="20"/>
        <end position="40"/>
    </location>
</feature>
<proteinExistence type="predicted"/>
<dbReference type="AlphaFoldDB" id="A0AAV4SB04"/>
<reference evidence="2 3" key="1">
    <citation type="submission" date="2021-06" db="EMBL/GenBank/DDBJ databases">
        <title>Caerostris extrusa draft genome.</title>
        <authorList>
            <person name="Kono N."/>
            <person name="Arakawa K."/>
        </authorList>
    </citation>
    <scope>NUCLEOTIDE SEQUENCE [LARGE SCALE GENOMIC DNA]</scope>
</reference>
<dbReference type="Proteomes" id="UP001054945">
    <property type="component" value="Unassembled WGS sequence"/>
</dbReference>